<evidence type="ECO:0000256" key="1">
    <source>
        <dbReference type="SAM" id="SignalP"/>
    </source>
</evidence>
<feature type="signal peptide" evidence="1">
    <location>
        <begin position="1"/>
        <end position="19"/>
    </location>
</feature>
<dbReference type="EMBL" id="VCQV01000006">
    <property type="protein sequence ID" value="TWP37296.1"/>
    <property type="molecule type" value="Genomic_DNA"/>
</dbReference>
<feature type="chain" id="PRO_5039378422" description="ScyD/ScyE family protein" evidence="1">
    <location>
        <begin position="20"/>
        <end position="379"/>
    </location>
</feature>
<protein>
    <recommendedName>
        <fullName evidence="4">ScyD/ScyE family protein</fullName>
    </recommendedName>
</protein>
<keyword evidence="1" id="KW-0732">Signal</keyword>
<evidence type="ECO:0000313" key="3">
    <source>
        <dbReference type="Proteomes" id="UP000320244"/>
    </source>
</evidence>
<comment type="caution">
    <text evidence="2">The sequence shown here is derived from an EMBL/GenBank/DDBJ whole genome shotgun (WGS) entry which is preliminary data.</text>
</comment>
<dbReference type="InterPro" id="IPR011042">
    <property type="entry name" value="6-blade_b-propeller_TolB-like"/>
</dbReference>
<dbReference type="OrthoDB" id="152464at2"/>
<evidence type="ECO:0008006" key="4">
    <source>
        <dbReference type="Google" id="ProtNLM"/>
    </source>
</evidence>
<gene>
    <name evidence="2" type="ORF">FGL98_05930</name>
</gene>
<dbReference type="AlphaFoldDB" id="A0A563E451"/>
<dbReference type="Proteomes" id="UP000320244">
    <property type="component" value="Unassembled WGS sequence"/>
</dbReference>
<reference evidence="2 3" key="1">
    <citation type="submission" date="2019-05" db="EMBL/GenBank/DDBJ databases">
        <authorList>
            <person name="Lee S.D."/>
        </authorList>
    </citation>
    <scope>NUCLEOTIDE SEQUENCE [LARGE SCALE GENOMIC DNA]</scope>
    <source>
        <strain evidence="2 3">C5-26</strain>
    </source>
</reference>
<keyword evidence="3" id="KW-1185">Reference proteome</keyword>
<organism evidence="2 3">
    <name type="scientific">Leekyejoonella antrihumi</name>
    <dbReference type="NCBI Taxonomy" id="1660198"/>
    <lineage>
        <taxon>Bacteria</taxon>
        <taxon>Bacillati</taxon>
        <taxon>Actinomycetota</taxon>
        <taxon>Actinomycetes</taxon>
        <taxon>Micrococcales</taxon>
        <taxon>Dermacoccaceae</taxon>
        <taxon>Leekyejoonella</taxon>
    </lineage>
</organism>
<name>A0A563E451_9MICO</name>
<accession>A0A563E451</accession>
<evidence type="ECO:0000313" key="2">
    <source>
        <dbReference type="EMBL" id="TWP37296.1"/>
    </source>
</evidence>
<dbReference type="RefSeq" id="WP_146315819.1">
    <property type="nucleotide sequence ID" value="NZ_VCQV01000006.1"/>
</dbReference>
<dbReference type="Gene3D" id="2.120.10.30">
    <property type="entry name" value="TolB, C-terminal domain"/>
    <property type="match status" value="1"/>
</dbReference>
<dbReference type="SUPFAM" id="SSF63829">
    <property type="entry name" value="Calcium-dependent phosphotriesterase"/>
    <property type="match status" value="1"/>
</dbReference>
<reference evidence="2 3" key="2">
    <citation type="submission" date="2019-08" db="EMBL/GenBank/DDBJ databases">
        <title>Jejuicoccus antrihumi gen. nov., sp. nov., a new member of the family Dermacoccaceae isolated from a cave.</title>
        <authorList>
            <person name="Schumann P."/>
            <person name="Kim I.S."/>
        </authorList>
    </citation>
    <scope>NUCLEOTIDE SEQUENCE [LARGE SCALE GENOMIC DNA]</scope>
    <source>
        <strain evidence="2 3">C5-26</strain>
    </source>
</reference>
<sequence length="379" mass="38351">MHAHSGHPSRLLAAGTALAAVLAATSLTAPAVATAAGGTNTGFTRTHVVASTIPGNGDVNPYGVAVVPRSTGRLIVGDVLVSNFNNAPTTGSPGGQQGRGSTIVEISPRGHRRLFAHVGAASVPGGVGLSTALVVLRSGWVIVGSLPTTDGTPATMRPGALIVLDPRGQVRAVLRGHGIDGPWDATTADHGRTADLFVSNVLPGITAGQPPTTRRGDVIRLRLDLRGARPRILCSTVVADDLPVRTDPAALVVGPTGLALAPGGTLFVADTAGSRIARIPRALTRSTPVDAGAGRATVASGAPLNGPLGLALTHDGDLLTVNSGDNTLVEITPRGTVITTRDLDPVDPPGGALFGLATSTHPRGVYYVNDDTNTLNLLH</sequence>
<proteinExistence type="predicted"/>